<dbReference type="PANTHER" id="PTHR40278:SF1">
    <property type="entry name" value="DNA UTILIZATION PROTEIN HOFN"/>
    <property type="match status" value="1"/>
</dbReference>
<feature type="coiled-coil region" evidence="1">
    <location>
        <begin position="46"/>
        <end position="73"/>
    </location>
</feature>
<keyword evidence="4" id="KW-1185">Reference proteome</keyword>
<sequence length="191" mass="21575">MRDFNFFLPYLNDKNERKNKKTYIATTLILVAAIVVGTFVYNSFYIFTLRSDIKDLKNTYEAADNQQQLAKAEGLIKTYNTLNDYNKELENIFSGVLDRKVVSSQVLFDVSNSIPKEISFKSMSLDGSVLSIQGISSSRVAVAELGHNLKNLSYFSEVHMGNINLVSKDSQEQYSFSIKCTLKGVNNHEAK</sequence>
<name>A0ABS4JYV8_9CLOT</name>
<evidence type="ECO:0000256" key="2">
    <source>
        <dbReference type="SAM" id="Phobius"/>
    </source>
</evidence>
<dbReference type="EMBL" id="JAGGLL010000003">
    <property type="protein sequence ID" value="MBP2020714.1"/>
    <property type="molecule type" value="Genomic_DNA"/>
</dbReference>
<keyword evidence="1" id="KW-0175">Coiled coil</keyword>
<evidence type="ECO:0000313" key="3">
    <source>
        <dbReference type="EMBL" id="MBP2020714.1"/>
    </source>
</evidence>
<keyword evidence="2" id="KW-0812">Transmembrane</keyword>
<reference evidence="3 4" key="1">
    <citation type="submission" date="2021-03" db="EMBL/GenBank/DDBJ databases">
        <title>Genomic Encyclopedia of Type Strains, Phase IV (KMG-IV): sequencing the most valuable type-strain genomes for metagenomic binning, comparative biology and taxonomic classification.</title>
        <authorList>
            <person name="Goeker M."/>
        </authorList>
    </citation>
    <scope>NUCLEOTIDE SEQUENCE [LARGE SCALE GENOMIC DNA]</scope>
    <source>
        <strain evidence="3 4">DSM 28650</strain>
    </source>
</reference>
<dbReference type="Pfam" id="PF05137">
    <property type="entry name" value="PilN"/>
    <property type="match status" value="1"/>
</dbReference>
<comment type="caution">
    <text evidence="3">The sequence shown here is derived from an EMBL/GenBank/DDBJ whole genome shotgun (WGS) entry which is preliminary data.</text>
</comment>
<protein>
    <submittedName>
        <fullName evidence="3">Type IV pilus assembly protein PilN</fullName>
    </submittedName>
</protein>
<keyword evidence="2" id="KW-0472">Membrane</keyword>
<proteinExistence type="predicted"/>
<dbReference type="InterPro" id="IPR007813">
    <property type="entry name" value="PilN"/>
</dbReference>
<dbReference type="InterPro" id="IPR052534">
    <property type="entry name" value="Extracell_DNA_Util/SecSys_Comp"/>
</dbReference>
<organism evidence="3 4">
    <name type="scientific">Clostridium punense</name>
    <dbReference type="NCBI Taxonomy" id="1054297"/>
    <lineage>
        <taxon>Bacteria</taxon>
        <taxon>Bacillati</taxon>
        <taxon>Bacillota</taxon>
        <taxon>Clostridia</taxon>
        <taxon>Eubacteriales</taxon>
        <taxon>Clostridiaceae</taxon>
        <taxon>Clostridium</taxon>
    </lineage>
</organism>
<feature type="transmembrane region" description="Helical" evidence="2">
    <location>
        <begin position="23"/>
        <end position="47"/>
    </location>
</feature>
<gene>
    <name evidence="3" type="ORF">J2Z44_000498</name>
</gene>
<evidence type="ECO:0000313" key="4">
    <source>
        <dbReference type="Proteomes" id="UP001519308"/>
    </source>
</evidence>
<dbReference type="RefSeq" id="WP_209649312.1">
    <property type="nucleotide sequence ID" value="NZ_JAGGLL010000003.1"/>
</dbReference>
<accession>A0ABS4JYV8</accession>
<evidence type="ECO:0000256" key="1">
    <source>
        <dbReference type="SAM" id="Coils"/>
    </source>
</evidence>
<keyword evidence="2" id="KW-1133">Transmembrane helix</keyword>
<dbReference type="Proteomes" id="UP001519308">
    <property type="component" value="Unassembled WGS sequence"/>
</dbReference>
<dbReference type="PANTHER" id="PTHR40278">
    <property type="entry name" value="DNA UTILIZATION PROTEIN HOFN"/>
    <property type="match status" value="1"/>
</dbReference>